<dbReference type="InterPro" id="IPR050194">
    <property type="entry name" value="Glycosyltransferase_grp1"/>
</dbReference>
<dbReference type="InterPro" id="IPR028098">
    <property type="entry name" value="Glyco_trans_4-like_N"/>
</dbReference>
<sequence length="371" mass="41578">MKIAMVGQFPPHIGGVGVHIHTLSRKLVNEGHEVYVITYPHKDIKDIDGIHVIGTKGVNIPGLRGFFFAINAKRELKKLIERENIDIIHGHYLLPAGWASVKAGKSTHTKTYVTSHGSDMFETYKKQKFTRPLINKVLKDADVVLAVSNALKDEIIKTNIPNIEQKTRLHWNSIDVTKFKTTEENKDKFKKELVQEFSIDPNKPIILFVGNIIKRKNVGLLIEAKKEMSVEANLVIVGDGPLSKELKEKYEKEHDEGNLDNVYFTGSRKDVEDIIPSCDLLVLPSFSESFGLVLIEALSCGKPVIGSDVGGIKEIITEDVGLLIDPNDPSDLAKSIDRILSDEELMEKFKSNARNRAKDFGETKLPYDELN</sequence>
<comment type="caution">
    <text evidence="3">The sequence shown here is derived from an EMBL/GenBank/DDBJ whole genome shotgun (WGS) entry which is preliminary data.</text>
</comment>
<dbReference type="Gene3D" id="3.40.50.2000">
    <property type="entry name" value="Glycogen Phosphorylase B"/>
    <property type="match status" value="2"/>
</dbReference>
<accession>A0A8T3VMW0</accession>
<dbReference type="Proteomes" id="UP000732619">
    <property type="component" value="Unassembled WGS sequence"/>
</dbReference>
<reference evidence="3" key="1">
    <citation type="submission" date="2019-04" db="EMBL/GenBank/DDBJ databases">
        <title>Evolution of Biomass-Degrading Anaerobic Consortia Revealed by Metagenomics.</title>
        <authorList>
            <person name="Peng X."/>
        </authorList>
    </citation>
    <scope>NUCLEOTIDE SEQUENCE</scope>
    <source>
        <strain evidence="3">SIG14</strain>
    </source>
</reference>
<feature type="domain" description="Glycosyl transferase family 1" evidence="1">
    <location>
        <begin position="191"/>
        <end position="356"/>
    </location>
</feature>
<proteinExistence type="predicted"/>
<evidence type="ECO:0000313" key="4">
    <source>
        <dbReference type="Proteomes" id="UP000732619"/>
    </source>
</evidence>
<dbReference type="SUPFAM" id="SSF53756">
    <property type="entry name" value="UDP-Glycosyltransferase/glycogen phosphorylase"/>
    <property type="match status" value="1"/>
</dbReference>
<dbReference type="GO" id="GO:0016757">
    <property type="term" value="F:glycosyltransferase activity"/>
    <property type="evidence" value="ECO:0007669"/>
    <property type="project" value="InterPro"/>
</dbReference>
<evidence type="ECO:0000259" key="2">
    <source>
        <dbReference type="Pfam" id="PF13439"/>
    </source>
</evidence>
<dbReference type="PANTHER" id="PTHR45947">
    <property type="entry name" value="SULFOQUINOVOSYL TRANSFERASE SQD2"/>
    <property type="match status" value="1"/>
</dbReference>
<organism evidence="3 4">
    <name type="scientific">Methanobrevibacter olleyae</name>
    <dbReference type="NCBI Taxonomy" id="294671"/>
    <lineage>
        <taxon>Archaea</taxon>
        <taxon>Methanobacteriati</taxon>
        <taxon>Methanobacteriota</taxon>
        <taxon>Methanomada group</taxon>
        <taxon>Methanobacteria</taxon>
        <taxon>Methanobacteriales</taxon>
        <taxon>Methanobacteriaceae</taxon>
        <taxon>Methanobrevibacter</taxon>
    </lineage>
</organism>
<protein>
    <submittedName>
        <fullName evidence="3">Glycosyltransferase family 4 protein</fullName>
    </submittedName>
</protein>
<feature type="domain" description="Glycosyltransferase subfamily 4-like N-terminal" evidence="2">
    <location>
        <begin position="13"/>
        <end position="176"/>
    </location>
</feature>
<dbReference type="AlphaFoldDB" id="A0A8T3VMW0"/>
<dbReference type="EMBL" id="SUTG01000018">
    <property type="protein sequence ID" value="MBE6512453.1"/>
    <property type="molecule type" value="Genomic_DNA"/>
</dbReference>
<dbReference type="PANTHER" id="PTHR45947:SF3">
    <property type="entry name" value="SULFOQUINOVOSYL TRANSFERASE SQD2"/>
    <property type="match status" value="1"/>
</dbReference>
<gene>
    <name evidence="3" type="ORF">E7Z75_04845</name>
</gene>
<dbReference type="Pfam" id="PF00534">
    <property type="entry name" value="Glycos_transf_1"/>
    <property type="match status" value="1"/>
</dbReference>
<dbReference type="Pfam" id="PF13439">
    <property type="entry name" value="Glyco_transf_4"/>
    <property type="match status" value="1"/>
</dbReference>
<evidence type="ECO:0000259" key="1">
    <source>
        <dbReference type="Pfam" id="PF00534"/>
    </source>
</evidence>
<name>A0A8T3VMW0_METOL</name>
<evidence type="ECO:0000313" key="3">
    <source>
        <dbReference type="EMBL" id="MBE6512453.1"/>
    </source>
</evidence>
<dbReference type="InterPro" id="IPR001296">
    <property type="entry name" value="Glyco_trans_1"/>
</dbReference>
<dbReference type="CDD" id="cd03801">
    <property type="entry name" value="GT4_PimA-like"/>
    <property type="match status" value="1"/>
</dbReference>